<feature type="coiled-coil region" evidence="2">
    <location>
        <begin position="416"/>
        <end position="496"/>
    </location>
</feature>
<dbReference type="SMART" id="SM00028">
    <property type="entry name" value="TPR"/>
    <property type="match status" value="7"/>
</dbReference>
<dbReference type="Pfam" id="PF13424">
    <property type="entry name" value="TPR_12"/>
    <property type="match status" value="2"/>
</dbReference>
<name>A0A644VV45_9ZZZZ</name>
<dbReference type="Gene3D" id="1.25.40.10">
    <property type="entry name" value="Tetratricopeptide repeat domain"/>
    <property type="match status" value="2"/>
</dbReference>
<keyword evidence="3" id="KW-1133">Transmembrane helix</keyword>
<dbReference type="PANTHER" id="PTHR43065">
    <property type="entry name" value="SENSOR HISTIDINE KINASE"/>
    <property type="match status" value="1"/>
</dbReference>
<evidence type="ECO:0000256" key="2">
    <source>
        <dbReference type="SAM" id="Coils"/>
    </source>
</evidence>
<comment type="caution">
    <text evidence="5">The sequence shown here is derived from an EMBL/GenBank/DDBJ whole genome shotgun (WGS) entry which is preliminary data.</text>
</comment>
<dbReference type="InterPro" id="IPR003661">
    <property type="entry name" value="HisK_dim/P_dom"/>
</dbReference>
<dbReference type="SUPFAM" id="SSF47384">
    <property type="entry name" value="Homodimeric domain of signal transducing histidine kinase"/>
    <property type="match status" value="1"/>
</dbReference>
<keyword evidence="1" id="KW-0597">Phosphoprotein</keyword>
<dbReference type="EMBL" id="VSSQ01000419">
    <property type="protein sequence ID" value="MPL94233.1"/>
    <property type="molecule type" value="Genomic_DNA"/>
</dbReference>
<reference evidence="5" key="1">
    <citation type="submission" date="2019-08" db="EMBL/GenBank/DDBJ databases">
        <authorList>
            <person name="Kucharzyk K."/>
            <person name="Murdoch R.W."/>
            <person name="Higgins S."/>
            <person name="Loffler F."/>
        </authorList>
    </citation>
    <scope>NUCLEOTIDE SEQUENCE</scope>
</reference>
<dbReference type="Pfam" id="PF02518">
    <property type="entry name" value="HATPase_c"/>
    <property type="match status" value="1"/>
</dbReference>
<dbReference type="InterPro" id="IPR019734">
    <property type="entry name" value="TPR_rpt"/>
</dbReference>
<keyword evidence="3" id="KW-0812">Transmembrane</keyword>
<dbReference type="PANTHER" id="PTHR43065:SF42">
    <property type="entry name" value="TWO-COMPONENT SENSOR PPRA"/>
    <property type="match status" value="1"/>
</dbReference>
<dbReference type="CDD" id="cd00082">
    <property type="entry name" value="HisKA"/>
    <property type="match status" value="1"/>
</dbReference>
<dbReference type="InterPro" id="IPR036890">
    <property type="entry name" value="HATPase_C_sf"/>
</dbReference>
<feature type="transmembrane region" description="Helical" evidence="3">
    <location>
        <begin position="438"/>
        <end position="459"/>
    </location>
</feature>
<evidence type="ECO:0000259" key="4">
    <source>
        <dbReference type="PROSITE" id="PS50109"/>
    </source>
</evidence>
<proteinExistence type="predicted"/>
<dbReference type="PROSITE" id="PS50005">
    <property type="entry name" value="TPR"/>
    <property type="match status" value="1"/>
</dbReference>
<organism evidence="5">
    <name type="scientific">bioreactor metagenome</name>
    <dbReference type="NCBI Taxonomy" id="1076179"/>
    <lineage>
        <taxon>unclassified sequences</taxon>
        <taxon>metagenomes</taxon>
        <taxon>ecological metagenomes</taxon>
    </lineage>
</organism>
<dbReference type="PRINTS" id="PR00344">
    <property type="entry name" value="BCTRLSENSOR"/>
</dbReference>
<gene>
    <name evidence="5" type="primary">sasA_119</name>
    <name evidence="5" type="ORF">SDC9_40383</name>
</gene>
<dbReference type="InterPro" id="IPR011990">
    <property type="entry name" value="TPR-like_helical_dom_sf"/>
</dbReference>
<dbReference type="Gene3D" id="3.30.565.10">
    <property type="entry name" value="Histidine kinase-like ATPase, C-terminal domain"/>
    <property type="match status" value="1"/>
</dbReference>
<keyword evidence="5" id="KW-0418">Kinase</keyword>
<keyword evidence="2" id="KW-0175">Coiled coil</keyword>
<dbReference type="SUPFAM" id="SSF48452">
    <property type="entry name" value="TPR-like"/>
    <property type="match status" value="2"/>
</dbReference>
<sequence length="750" mass="83856">MKYSLKTITITLLMIFSSNPAQSQNAKLDSLNRLIRNETDEKLRINHMLEKADLLAIINLDSAISFNLKIIDASKQINFGLGQEEAMLKLVHNYTYAGNSAAALRQLSGLRRYVEQTGDSGSFANYYSTAGLYYGMQSLYDSSIYFYEKAIPLYEKIGNRMRTSQSASNIAIAYQQQSNYSRALFYQQKALRIQEEDGNISSQAYTLVNMANTYQNMGDNPRAESYFLKSIDLAKRQQLTNVELYAYTNLSSMHLETEQWQKAYDNAMEAVKLGRSMGDKGIQAASFSKAALAKANQNKTDEALQLSKNAIALADSVNQPMITQQAYSSMGFVLKTQKKWSQAIPYYEKAMASLANADLFVEENGSLFRELSACYEQIGNTAKALELYKKYTVISDSINSRENIRRATELTMNYEFEKKEQAARALQNAKDELNRTRMIGLASGLFLSFIIIIGALIGYRGKQRANAQLRKQKTKIEDALKRLKDTQAQLIQSEKMASLGELTAGIAHEIQNPLNFVNNFSELSDELIAEIRNELALGNYEGASELLNDVQENLKKITHHGKRADGIVKGMLQHSRTSTGDKLSTDINNLSDEYLRLAYHGMRARDNSFNVNIITEYDPAVGEVDVVPQDMGRVMLNLINNALYAVAEKTKKSRDNGEEYEPKVFLVTKRKENAVEIRVSDNGDGIPDAIKDKIFQPFFTTKPTGQGTGLGLSLSYDIVTKGHGGELLIHGLNDGGAEFIVRLPLAVNQT</sequence>
<feature type="domain" description="Histidine kinase" evidence="4">
    <location>
        <begin position="505"/>
        <end position="747"/>
    </location>
</feature>
<dbReference type="InterPro" id="IPR003594">
    <property type="entry name" value="HATPase_dom"/>
</dbReference>
<dbReference type="Pfam" id="PF00512">
    <property type="entry name" value="HisKA"/>
    <property type="match status" value="1"/>
</dbReference>
<dbReference type="GO" id="GO:0000155">
    <property type="term" value="F:phosphorelay sensor kinase activity"/>
    <property type="evidence" value="ECO:0007669"/>
    <property type="project" value="InterPro"/>
</dbReference>
<dbReference type="AlphaFoldDB" id="A0A644VV45"/>
<dbReference type="SUPFAM" id="SSF55874">
    <property type="entry name" value="ATPase domain of HSP90 chaperone/DNA topoisomerase II/histidine kinase"/>
    <property type="match status" value="1"/>
</dbReference>
<dbReference type="InterPro" id="IPR005467">
    <property type="entry name" value="His_kinase_dom"/>
</dbReference>
<dbReference type="InterPro" id="IPR036097">
    <property type="entry name" value="HisK_dim/P_sf"/>
</dbReference>
<keyword evidence="3" id="KW-0472">Membrane</keyword>
<protein>
    <submittedName>
        <fullName evidence="5">Adaptive-response sensory-kinase SasA</fullName>
        <ecNumber evidence="5">2.7.-.-</ecNumber>
    </submittedName>
</protein>
<dbReference type="Gene3D" id="1.10.287.130">
    <property type="match status" value="1"/>
</dbReference>
<accession>A0A644VV45</accession>
<dbReference type="EC" id="2.7.-.-" evidence="5"/>
<evidence type="ECO:0000313" key="5">
    <source>
        <dbReference type="EMBL" id="MPL94233.1"/>
    </source>
</evidence>
<evidence type="ECO:0000256" key="1">
    <source>
        <dbReference type="ARBA" id="ARBA00022553"/>
    </source>
</evidence>
<evidence type="ECO:0000256" key="3">
    <source>
        <dbReference type="SAM" id="Phobius"/>
    </source>
</evidence>
<dbReference type="PROSITE" id="PS50109">
    <property type="entry name" value="HIS_KIN"/>
    <property type="match status" value="1"/>
</dbReference>
<dbReference type="SMART" id="SM00388">
    <property type="entry name" value="HisKA"/>
    <property type="match status" value="1"/>
</dbReference>
<dbReference type="SMART" id="SM00387">
    <property type="entry name" value="HATPase_c"/>
    <property type="match status" value="1"/>
</dbReference>
<dbReference type="InterPro" id="IPR004358">
    <property type="entry name" value="Sig_transdc_His_kin-like_C"/>
</dbReference>
<keyword evidence="5" id="KW-0808">Transferase</keyword>